<name>A0AAV5UKN9_9BILA</name>
<reference evidence="1" key="1">
    <citation type="submission" date="2023-10" db="EMBL/GenBank/DDBJ databases">
        <title>Genome assembly of Pristionchus species.</title>
        <authorList>
            <person name="Yoshida K."/>
            <person name="Sommer R.J."/>
        </authorList>
    </citation>
    <scope>NUCLEOTIDE SEQUENCE</scope>
    <source>
        <strain evidence="1">RS0144</strain>
    </source>
</reference>
<comment type="caution">
    <text evidence="1">The sequence shown here is derived from an EMBL/GenBank/DDBJ whole genome shotgun (WGS) entry which is preliminary data.</text>
</comment>
<feature type="non-terminal residue" evidence="1">
    <location>
        <position position="255"/>
    </location>
</feature>
<dbReference type="EMBL" id="BTSX01000006">
    <property type="protein sequence ID" value="GMT07263.1"/>
    <property type="molecule type" value="Genomic_DNA"/>
</dbReference>
<dbReference type="Proteomes" id="UP001432027">
    <property type="component" value="Unassembled WGS sequence"/>
</dbReference>
<accession>A0AAV5UKN9</accession>
<evidence type="ECO:0000313" key="1">
    <source>
        <dbReference type="EMBL" id="GMT07263.1"/>
    </source>
</evidence>
<keyword evidence="2" id="KW-1185">Reference proteome</keyword>
<sequence>MADYPLVRAQSSLALARSETRPTLLARTYSVPDLGQYYRWSDKYKPHWHTTRTYTPYVPYRYRRDYDLQFESRWFDRLIKGKYDDYWSDRYYYFSPLYRASNYARHRYSYSDYLPNPYYWSSPYNSYWNRYKGYWHDKEVSPKYDLLRRQDHCRYDYDYPSYYRRTYDSAFNRYLNNTYTPYRSYLMDSLGSSLARGLSSYRAGLINYDTLNNYWLTPTFWDRRFKDWRELYYTRSPSAAYDSSSRTREYFATWN</sequence>
<protein>
    <submittedName>
        <fullName evidence="1">Uncharacterized protein</fullName>
    </submittedName>
</protein>
<organism evidence="1 2">
    <name type="scientific">Pristionchus entomophagus</name>
    <dbReference type="NCBI Taxonomy" id="358040"/>
    <lineage>
        <taxon>Eukaryota</taxon>
        <taxon>Metazoa</taxon>
        <taxon>Ecdysozoa</taxon>
        <taxon>Nematoda</taxon>
        <taxon>Chromadorea</taxon>
        <taxon>Rhabditida</taxon>
        <taxon>Rhabditina</taxon>
        <taxon>Diplogasteromorpha</taxon>
        <taxon>Diplogasteroidea</taxon>
        <taxon>Neodiplogasteridae</taxon>
        <taxon>Pristionchus</taxon>
    </lineage>
</organism>
<dbReference type="AlphaFoldDB" id="A0AAV5UKN9"/>
<proteinExistence type="predicted"/>
<gene>
    <name evidence="1" type="ORF">PENTCL1PPCAC_29437</name>
</gene>
<evidence type="ECO:0000313" key="2">
    <source>
        <dbReference type="Proteomes" id="UP001432027"/>
    </source>
</evidence>